<dbReference type="Pfam" id="PF22014">
    <property type="entry name" value="DUF6932"/>
    <property type="match status" value="1"/>
</dbReference>
<protein>
    <recommendedName>
        <fullName evidence="3">Polymerase nucleotidyl transferase domain-containing protein</fullName>
    </recommendedName>
</protein>
<name>W4M0J7_ENTF1</name>
<reference evidence="1 2" key="1">
    <citation type="journal article" date="2014" name="Nature">
        <title>An environmental bacterial taxon with a large and distinct metabolic repertoire.</title>
        <authorList>
            <person name="Wilson M.C."/>
            <person name="Mori T."/>
            <person name="Ruckert C."/>
            <person name="Uria A.R."/>
            <person name="Helf M.J."/>
            <person name="Takada K."/>
            <person name="Gernert C."/>
            <person name="Steffens U.A."/>
            <person name="Heycke N."/>
            <person name="Schmitt S."/>
            <person name="Rinke C."/>
            <person name="Helfrich E.J."/>
            <person name="Brachmann A.O."/>
            <person name="Gurgui C."/>
            <person name="Wakimoto T."/>
            <person name="Kracht M."/>
            <person name="Crusemann M."/>
            <person name="Hentschel U."/>
            <person name="Abe I."/>
            <person name="Matsunaga S."/>
            <person name="Kalinowski J."/>
            <person name="Takeyama H."/>
            <person name="Piel J."/>
        </authorList>
    </citation>
    <scope>NUCLEOTIDE SEQUENCE [LARGE SCALE GENOMIC DNA]</scope>
    <source>
        <strain evidence="2">TSY1</strain>
    </source>
</reference>
<sequence>MQIWPDFDSNGDLPVGIYRATLIEVLEHFGTGTMQRRLVAQRLERIYTLAFSTGQVLRFAIFGSFVTAKPNPGDVDIFMIMEDTFNADQVQGEAAIIFDHLAVQNVEGASVFWIRRLAALGGEHEALEYWQTKRDKTRRGIVEVISNDSE</sequence>
<proteinExistence type="predicted"/>
<dbReference type="InterPro" id="IPR053860">
    <property type="entry name" value="DUF6932"/>
</dbReference>
<keyword evidence="2" id="KW-1185">Reference proteome</keyword>
<accession>W4M0J7</accession>
<dbReference type="SUPFAM" id="SSF81301">
    <property type="entry name" value="Nucleotidyltransferase"/>
    <property type="match status" value="1"/>
</dbReference>
<dbReference type="AlphaFoldDB" id="W4M0J7"/>
<dbReference type="EMBL" id="AZHW01000068">
    <property type="protein sequence ID" value="ETX03192.1"/>
    <property type="molecule type" value="Genomic_DNA"/>
</dbReference>
<organism evidence="1 2">
    <name type="scientific">Entotheonella factor</name>
    <dbReference type="NCBI Taxonomy" id="1429438"/>
    <lineage>
        <taxon>Bacteria</taxon>
        <taxon>Pseudomonadati</taxon>
        <taxon>Nitrospinota/Tectimicrobiota group</taxon>
        <taxon>Candidatus Tectimicrobiota</taxon>
        <taxon>Candidatus Entotheonellia</taxon>
        <taxon>Candidatus Entotheonellales</taxon>
        <taxon>Candidatus Entotheonellaceae</taxon>
        <taxon>Candidatus Entotheonella</taxon>
    </lineage>
</organism>
<dbReference type="Proteomes" id="UP000019141">
    <property type="component" value="Unassembled WGS sequence"/>
</dbReference>
<evidence type="ECO:0000313" key="1">
    <source>
        <dbReference type="EMBL" id="ETX03192.1"/>
    </source>
</evidence>
<evidence type="ECO:0000313" key="2">
    <source>
        <dbReference type="Proteomes" id="UP000019141"/>
    </source>
</evidence>
<comment type="caution">
    <text evidence="1">The sequence shown here is derived from an EMBL/GenBank/DDBJ whole genome shotgun (WGS) entry which is preliminary data.</text>
</comment>
<dbReference type="HOGENOM" id="CLU_136656_0_0_7"/>
<gene>
    <name evidence="1" type="ORF">ETSY1_00930</name>
</gene>
<evidence type="ECO:0008006" key="3">
    <source>
        <dbReference type="Google" id="ProtNLM"/>
    </source>
</evidence>
<dbReference type="InterPro" id="IPR043519">
    <property type="entry name" value="NT_sf"/>
</dbReference>